<protein>
    <submittedName>
        <fullName evidence="1">Uncharacterized protein</fullName>
    </submittedName>
</protein>
<organism evidence="1 2">
    <name type="scientific">Entomophthora muscae</name>
    <dbReference type="NCBI Taxonomy" id="34485"/>
    <lineage>
        <taxon>Eukaryota</taxon>
        <taxon>Fungi</taxon>
        <taxon>Fungi incertae sedis</taxon>
        <taxon>Zoopagomycota</taxon>
        <taxon>Entomophthoromycotina</taxon>
        <taxon>Entomophthoromycetes</taxon>
        <taxon>Entomophthorales</taxon>
        <taxon>Entomophthoraceae</taxon>
        <taxon>Entomophthora</taxon>
    </lineage>
</organism>
<comment type="caution">
    <text evidence="1">The sequence shown here is derived from an EMBL/GenBank/DDBJ whole genome shotgun (WGS) entry which is preliminary data.</text>
</comment>
<dbReference type="Proteomes" id="UP001165960">
    <property type="component" value="Unassembled WGS sequence"/>
</dbReference>
<dbReference type="EMBL" id="QTSX02005189">
    <property type="protein sequence ID" value="KAJ9060425.1"/>
    <property type="molecule type" value="Genomic_DNA"/>
</dbReference>
<evidence type="ECO:0000313" key="1">
    <source>
        <dbReference type="EMBL" id="KAJ9060425.1"/>
    </source>
</evidence>
<proteinExistence type="predicted"/>
<sequence length="69" mass="7463">MDDIKKYLEYIATALEIVITYHTGVQMNSHRKGRLCLECHVHNGGNPDKIIGCSGPGTPTSSVGHNLIG</sequence>
<gene>
    <name evidence="1" type="ORF">DSO57_1030983</name>
</gene>
<reference evidence="1" key="1">
    <citation type="submission" date="2022-04" db="EMBL/GenBank/DDBJ databases">
        <title>Genome of the entomopathogenic fungus Entomophthora muscae.</title>
        <authorList>
            <person name="Elya C."/>
            <person name="Lovett B.R."/>
            <person name="Lee E."/>
            <person name="Macias A.M."/>
            <person name="Hajek A.E."/>
            <person name="De Bivort B.L."/>
            <person name="Kasson M.T."/>
            <person name="De Fine Licht H.H."/>
            <person name="Stajich J.E."/>
        </authorList>
    </citation>
    <scope>NUCLEOTIDE SEQUENCE</scope>
    <source>
        <strain evidence="1">Berkeley</strain>
    </source>
</reference>
<evidence type="ECO:0000313" key="2">
    <source>
        <dbReference type="Proteomes" id="UP001165960"/>
    </source>
</evidence>
<accession>A0ACC2SDN9</accession>
<keyword evidence="2" id="KW-1185">Reference proteome</keyword>
<name>A0ACC2SDN9_9FUNG</name>